<reference evidence="2" key="1">
    <citation type="submission" date="2018-04" db="EMBL/GenBank/DDBJ databases">
        <title>Whole genome sequencing of Hypsizygus marmoreus.</title>
        <authorList>
            <person name="Choi I.-G."/>
            <person name="Min B."/>
            <person name="Kim J.-G."/>
            <person name="Kim S."/>
            <person name="Oh Y.-L."/>
            <person name="Kong W.-S."/>
            <person name="Park H."/>
            <person name="Jeong J."/>
            <person name="Song E.-S."/>
        </authorList>
    </citation>
    <scope>NUCLEOTIDE SEQUENCE [LARGE SCALE GENOMIC DNA]</scope>
    <source>
        <strain evidence="2">51987-8</strain>
    </source>
</reference>
<sequence length="324" mass="35754">MYRVFTGAPLKTDIDKDPSLYHWQTISSQAQSFPVRRAISATQPIVFPPATLEAASRRISLLYRNIIFDDGPDEGHAFQTNGEDKNVGQDQTTLITWPPTADETSYKRDDTVPSFLLDISKSLQAATRFETQETQETQSFNYSDASSIARFPSFHFNLHSLTPLSPLSKSSPKGSKKVNLLLAAFEVEGPDSIRIKKGADAGKEVSVLALILGDEDGAVCKLTAWREVADEWGGAGDAVQVKRGDILFIENVTATWDSSTSPALSASPHLKSKVEICYRTMPYTHEDNRLRPDLRLSESDAAVRKVANLVRWFEGIAGLYVSPT</sequence>
<dbReference type="OrthoDB" id="2570580at2759"/>
<organism evidence="2 3">
    <name type="scientific">Hypsizygus marmoreus</name>
    <name type="common">White beech mushroom</name>
    <name type="synonym">Agaricus marmoreus</name>
    <dbReference type="NCBI Taxonomy" id="39966"/>
    <lineage>
        <taxon>Eukaryota</taxon>
        <taxon>Fungi</taxon>
        <taxon>Dikarya</taxon>
        <taxon>Basidiomycota</taxon>
        <taxon>Agaricomycotina</taxon>
        <taxon>Agaricomycetes</taxon>
        <taxon>Agaricomycetidae</taxon>
        <taxon>Agaricales</taxon>
        <taxon>Tricholomatineae</taxon>
        <taxon>Lyophyllaceae</taxon>
        <taxon>Hypsizygus</taxon>
    </lineage>
</organism>
<dbReference type="Gene3D" id="2.40.50.140">
    <property type="entry name" value="Nucleic acid-binding proteins"/>
    <property type="match status" value="1"/>
</dbReference>
<dbReference type="InterPro" id="IPR012340">
    <property type="entry name" value="NA-bd_OB-fold"/>
</dbReference>
<evidence type="ECO:0000313" key="3">
    <source>
        <dbReference type="Proteomes" id="UP000076154"/>
    </source>
</evidence>
<dbReference type="Pfam" id="PF21669">
    <property type="entry name" value="SHLD2_OB1"/>
    <property type="match status" value="1"/>
</dbReference>
<dbReference type="AlphaFoldDB" id="A0A369JQ01"/>
<keyword evidence="3" id="KW-1185">Reference proteome</keyword>
<name>A0A369JQ01_HYPMA</name>
<dbReference type="InParanoid" id="A0A369JQ01"/>
<dbReference type="EMBL" id="LUEZ02000044">
    <property type="protein sequence ID" value="RDB24331.1"/>
    <property type="molecule type" value="Genomic_DNA"/>
</dbReference>
<comment type="caution">
    <text evidence="2">The sequence shown here is derived from an EMBL/GenBank/DDBJ whole genome shotgun (WGS) entry which is preliminary data.</text>
</comment>
<gene>
    <name evidence="2" type="ORF">Hypma_008495</name>
</gene>
<dbReference type="InterPro" id="IPR049507">
    <property type="entry name" value="SHLD2_OB1"/>
</dbReference>
<dbReference type="SUPFAM" id="SSF50249">
    <property type="entry name" value="Nucleic acid-binding proteins"/>
    <property type="match status" value="1"/>
</dbReference>
<dbReference type="Proteomes" id="UP000076154">
    <property type="component" value="Unassembled WGS sequence"/>
</dbReference>
<dbReference type="STRING" id="39966.A0A369JQ01"/>
<feature type="domain" description="Shieldin complex subunit 2 first OB fold" evidence="1">
    <location>
        <begin position="173"/>
        <end position="258"/>
    </location>
</feature>
<proteinExistence type="predicted"/>
<evidence type="ECO:0000259" key="1">
    <source>
        <dbReference type="Pfam" id="PF21669"/>
    </source>
</evidence>
<evidence type="ECO:0000313" key="2">
    <source>
        <dbReference type="EMBL" id="RDB24331.1"/>
    </source>
</evidence>
<protein>
    <recommendedName>
        <fullName evidence="1">Shieldin complex subunit 2 first OB fold domain-containing protein</fullName>
    </recommendedName>
</protein>
<accession>A0A369JQ01</accession>